<feature type="signal peptide" evidence="2">
    <location>
        <begin position="1"/>
        <end position="21"/>
    </location>
</feature>
<reference evidence="3" key="2">
    <citation type="submission" date="2015-06" db="UniProtKB">
        <authorList>
            <consortium name="EnsemblMetazoa"/>
        </authorList>
    </citation>
    <scope>IDENTIFICATION</scope>
</reference>
<evidence type="ECO:0000313" key="3">
    <source>
        <dbReference type="EnsemblMetazoa" id="tetur02g03510.1"/>
    </source>
</evidence>
<sequence length="213" mass="23450">MNYLSLCVFIIFFLTIGFSESARLPRSTSSPATSSSTTTTSSTVNNKKNEENQPSTSSASSSAGSATGGPTINWGRCPQLEPTNEEKIKKAAVITKCLESTPVPVNITRETVELHREQVAACALRMEGWFNGQGLYRFDKAENEIKAKKLTREVEEKVLSFHRQCKDEAEEKYPVSSNQLIAQIQLYQACMDYFISEVCGIEVQIAGSEGSSE</sequence>
<evidence type="ECO:0000256" key="2">
    <source>
        <dbReference type="SAM" id="SignalP"/>
    </source>
</evidence>
<feature type="region of interest" description="Disordered" evidence="1">
    <location>
        <begin position="23"/>
        <end position="79"/>
    </location>
</feature>
<dbReference type="Proteomes" id="UP000015104">
    <property type="component" value="Unassembled WGS sequence"/>
</dbReference>
<keyword evidence="4" id="KW-1185">Reference proteome</keyword>
<name>T1JV67_TETUR</name>
<dbReference type="SMR" id="T1JV67"/>
<keyword evidence="2" id="KW-0732">Signal</keyword>
<dbReference type="OrthoDB" id="6507909at2759"/>
<dbReference type="OMA" id="SIRICVF"/>
<feature type="compositionally biased region" description="Low complexity" evidence="1">
    <location>
        <begin position="27"/>
        <end position="43"/>
    </location>
</feature>
<evidence type="ECO:0000313" key="4">
    <source>
        <dbReference type="Proteomes" id="UP000015104"/>
    </source>
</evidence>
<proteinExistence type="predicted"/>
<dbReference type="AlphaFoldDB" id="T1JV67"/>
<accession>T1JV67</accession>
<feature type="compositionally biased region" description="Low complexity" evidence="1">
    <location>
        <begin position="54"/>
        <end position="71"/>
    </location>
</feature>
<dbReference type="HOGENOM" id="CLU_1316920_0_0_1"/>
<organism evidence="3 4">
    <name type="scientific">Tetranychus urticae</name>
    <name type="common">Two-spotted spider mite</name>
    <dbReference type="NCBI Taxonomy" id="32264"/>
    <lineage>
        <taxon>Eukaryota</taxon>
        <taxon>Metazoa</taxon>
        <taxon>Ecdysozoa</taxon>
        <taxon>Arthropoda</taxon>
        <taxon>Chelicerata</taxon>
        <taxon>Arachnida</taxon>
        <taxon>Acari</taxon>
        <taxon>Acariformes</taxon>
        <taxon>Trombidiformes</taxon>
        <taxon>Prostigmata</taxon>
        <taxon>Eleutherengona</taxon>
        <taxon>Raphignathae</taxon>
        <taxon>Tetranychoidea</taxon>
        <taxon>Tetranychidae</taxon>
        <taxon>Tetranychus</taxon>
    </lineage>
</organism>
<dbReference type="EMBL" id="CAEY01000792">
    <property type="status" value="NOT_ANNOTATED_CDS"/>
    <property type="molecule type" value="Genomic_DNA"/>
</dbReference>
<dbReference type="KEGG" id="tut:107370892"/>
<evidence type="ECO:0000256" key="1">
    <source>
        <dbReference type="SAM" id="MobiDB-lite"/>
    </source>
</evidence>
<protein>
    <submittedName>
        <fullName evidence="3">Uncharacterized protein</fullName>
    </submittedName>
</protein>
<reference evidence="4" key="1">
    <citation type="submission" date="2011-08" db="EMBL/GenBank/DDBJ databases">
        <authorList>
            <person name="Rombauts S."/>
        </authorList>
    </citation>
    <scope>NUCLEOTIDE SEQUENCE</scope>
    <source>
        <strain evidence="4">London</strain>
    </source>
</reference>
<dbReference type="EnsemblMetazoa" id="tetur02g03510.1">
    <property type="protein sequence ID" value="tetur02g03510.1"/>
    <property type="gene ID" value="tetur02g03510"/>
</dbReference>
<feature type="chain" id="PRO_5004590739" evidence="2">
    <location>
        <begin position="22"/>
        <end position="213"/>
    </location>
</feature>
<gene>
    <name evidence="3" type="primary">107370892</name>
</gene>